<keyword evidence="4" id="KW-1185">Reference proteome</keyword>
<dbReference type="Gene3D" id="1.10.3210.10">
    <property type="entry name" value="Hypothetical protein af1432"/>
    <property type="match status" value="1"/>
</dbReference>
<reference evidence="3 4" key="1">
    <citation type="submission" date="2020-07" db="EMBL/GenBank/DDBJ databases">
        <title>Genomic Encyclopedia of Type Strains, Phase III (KMG-III): the genomes of soil and plant-associated and newly described type strains.</title>
        <authorList>
            <person name="Whitman W."/>
        </authorList>
    </citation>
    <scope>NUCLEOTIDE SEQUENCE [LARGE SCALE GENOMIC DNA]</scope>
    <source>
        <strain evidence="3 4">DSM 11255</strain>
    </source>
</reference>
<comment type="caution">
    <text evidence="3">The sequence shown here is derived from an EMBL/GenBank/DDBJ whole genome shotgun (WGS) entry which is preliminary data.</text>
</comment>
<dbReference type="PANTHER" id="PTHR45228:SF4">
    <property type="entry name" value="LIPOPROTEIN"/>
    <property type="match status" value="1"/>
</dbReference>
<evidence type="ECO:0000259" key="2">
    <source>
        <dbReference type="PROSITE" id="PS51832"/>
    </source>
</evidence>
<feature type="domain" description="HD-GYP" evidence="2">
    <location>
        <begin position="150"/>
        <end position="345"/>
    </location>
</feature>
<dbReference type="SMART" id="SM00471">
    <property type="entry name" value="HDc"/>
    <property type="match status" value="1"/>
</dbReference>
<dbReference type="SUPFAM" id="SSF109604">
    <property type="entry name" value="HD-domain/PDEase-like"/>
    <property type="match status" value="1"/>
</dbReference>
<dbReference type="PROSITE" id="PS51832">
    <property type="entry name" value="HD_GYP"/>
    <property type="match status" value="1"/>
</dbReference>
<dbReference type="InterPro" id="IPR003607">
    <property type="entry name" value="HD/PDEase_dom"/>
</dbReference>
<gene>
    <name evidence="3" type="ORF">HDG70_000515</name>
</gene>
<organism evidence="3 4">
    <name type="scientific">Carboxydothermus ferrireducens DSM 11255</name>
    <dbReference type="NCBI Taxonomy" id="1119529"/>
    <lineage>
        <taxon>Bacteria</taxon>
        <taxon>Bacillati</taxon>
        <taxon>Bacillota</taxon>
        <taxon>Clostridia</taxon>
        <taxon>Thermoanaerobacterales</taxon>
        <taxon>Thermoanaerobacteraceae</taxon>
        <taxon>Carboxydothermus</taxon>
    </lineage>
</organism>
<name>A0ABX2R6K9_9THEO</name>
<protein>
    <submittedName>
        <fullName evidence="3">HD-GYP domain-containing protein (C-di-GMP phosphodiesterase class II)</fullName>
    </submittedName>
</protein>
<dbReference type="Proteomes" id="UP000604066">
    <property type="component" value="Unassembled WGS sequence"/>
</dbReference>
<dbReference type="InterPro" id="IPR052020">
    <property type="entry name" value="Cyclic_di-GMP/3'3'-cGAMP_PDE"/>
</dbReference>
<dbReference type="CDD" id="cd00077">
    <property type="entry name" value="HDc"/>
    <property type="match status" value="1"/>
</dbReference>
<evidence type="ECO:0000259" key="1">
    <source>
        <dbReference type="PROSITE" id="PS51831"/>
    </source>
</evidence>
<proteinExistence type="predicted"/>
<feature type="domain" description="HD" evidence="1">
    <location>
        <begin position="172"/>
        <end position="294"/>
    </location>
</feature>
<dbReference type="EMBL" id="JACCBS010000001">
    <property type="protein sequence ID" value="NYE56809.1"/>
    <property type="molecule type" value="Genomic_DNA"/>
</dbReference>
<dbReference type="PROSITE" id="PS51831">
    <property type="entry name" value="HD"/>
    <property type="match status" value="1"/>
</dbReference>
<evidence type="ECO:0000313" key="4">
    <source>
        <dbReference type="Proteomes" id="UP000604066"/>
    </source>
</evidence>
<dbReference type="PANTHER" id="PTHR45228">
    <property type="entry name" value="CYCLIC DI-GMP PHOSPHODIESTERASE TM_0186-RELATED"/>
    <property type="match status" value="1"/>
</dbReference>
<accession>A0ABX2R6K9</accession>
<dbReference type="RefSeq" id="WP_051250347.1">
    <property type="nucleotide sequence ID" value="NZ_JACCBS010000001.1"/>
</dbReference>
<dbReference type="InterPro" id="IPR037522">
    <property type="entry name" value="HD_GYP_dom"/>
</dbReference>
<sequence>MNFKRIFESYGKYLERISHKFQDILTEQNGTFILLVEISESSRYVCRFCEFAGNVPYDLKREINEKVNGSLIPGNLDWLKTLTEPRVLSKDQVQSYFPELHQVEVMQIIPIYVEENSKNIIIIGYFQDLTPASISFNVNELKNYLYIEQFYNLIFEIIIMFNRVIEEKEPLIRGHMERVVEYADLIAGEIGLDETQRLILQIAGAVHDVGKIMVPDFILQHIGKYTEEMKLKMQKHSEFGYELLKNLPMFNEVAEIILYHHEHYDGQGYPKGLKGNEIPLYSRILAIADSFDAMVSERVYKVSMGYDEALEELVNNKGKQFDPELVEAFIAGFRKTRLLNPLKYKVPDLPKLFCRVTLAVGNQYFDGRVSYKLENSKKVFIKLYHHLSFDMKEAYEKPLTLYFQDKGMSAYVRGHMQFYNVYNQTLIFEVKENPGFVVPEQFVSLPISRGGLLVSGSNNIPILIVELGGNGLRFVVNKAKLKEVGLVLKENTRVTILFGLKVEEEEQYFGFKGTIIETPKTTLNESYLVKFEDVDEKHRDRLISTLLKYQISLRRRGLL</sequence>
<evidence type="ECO:0000313" key="3">
    <source>
        <dbReference type="EMBL" id="NYE56809.1"/>
    </source>
</evidence>
<dbReference type="InterPro" id="IPR006674">
    <property type="entry name" value="HD_domain"/>
</dbReference>
<dbReference type="Pfam" id="PF13487">
    <property type="entry name" value="HD_5"/>
    <property type="match status" value="1"/>
</dbReference>